<proteinExistence type="predicted"/>
<reference evidence="2 3" key="1">
    <citation type="submission" date="2017-10" db="EMBL/GenBank/DDBJ databases">
        <title>The draft genome sequence of Williamsia sp. BULT 1.1 isolated from the semi-arid grassland soils from South Africa.</title>
        <authorList>
            <person name="Kabwe M.H."/>
            <person name="Govender N."/>
            <person name="Mutseka Lunga P."/>
            <person name="Vikram S."/>
            <person name="Makhalanyane T.P."/>
        </authorList>
    </citation>
    <scope>NUCLEOTIDE SEQUENCE [LARGE SCALE GENOMIC DNA]</scope>
    <source>
        <strain evidence="2 3">BULT 1.1</strain>
    </source>
</reference>
<dbReference type="AlphaFoldDB" id="A0A2G3PI13"/>
<feature type="compositionally biased region" description="Basic and acidic residues" evidence="1">
    <location>
        <begin position="1"/>
        <end position="11"/>
    </location>
</feature>
<organism evidence="2 3">
    <name type="scientific">Williamsia marianensis</name>
    <dbReference type="NCBI Taxonomy" id="85044"/>
    <lineage>
        <taxon>Bacteria</taxon>
        <taxon>Bacillati</taxon>
        <taxon>Actinomycetota</taxon>
        <taxon>Actinomycetes</taxon>
        <taxon>Mycobacteriales</taxon>
        <taxon>Nocardiaceae</taxon>
        <taxon>Williamsia</taxon>
    </lineage>
</organism>
<evidence type="ECO:0000313" key="2">
    <source>
        <dbReference type="EMBL" id="PHV65454.1"/>
    </source>
</evidence>
<feature type="region of interest" description="Disordered" evidence="1">
    <location>
        <begin position="1"/>
        <end position="22"/>
    </location>
</feature>
<dbReference type="EMBL" id="PEBD01000010">
    <property type="protein sequence ID" value="PHV65454.1"/>
    <property type="molecule type" value="Genomic_DNA"/>
</dbReference>
<protein>
    <submittedName>
        <fullName evidence="2">Uncharacterized protein</fullName>
    </submittedName>
</protein>
<gene>
    <name evidence="2" type="ORF">CSW57_16935</name>
</gene>
<evidence type="ECO:0000256" key="1">
    <source>
        <dbReference type="SAM" id="MobiDB-lite"/>
    </source>
</evidence>
<dbReference type="Proteomes" id="UP000225108">
    <property type="component" value="Unassembled WGS sequence"/>
</dbReference>
<sequence length="85" mass="9768">MMRLGEPDVHRNPHLGRYSDRPAMVPWQPALDERRPRVLSILDKTHHRRTRSGGYQEYAVQFSAHDVAVAPSTVCIVATQLHDRL</sequence>
<name>A0A2G3PI13_WILMA</name>
<evidence type="ECO:0000313" key="3">
    <source>
        <dbReference type="Proteomes" id="UP000225108"/>
    </source>
</evidence>
<accession>A0A2G3PI13</accession>
<comment type="caution">
    <text evidence="2">The sequence shown here is derived from an EMBL/GenBank/DDBJ whole genome shotgun (WGS) entry which is preliminary data.</text>
</comment>